<dbReference type="InterPro" id="IPR050532">
    <property type="entry name" value="Globin-like_OT"/>
</dbReference>
<keyword evidence="4" id="KW-0561">Oxygen transport</keyword>
<evidence type="ECO:0000313" key="8">
    <source>
        <dbReference type="EMBL" id="KRZ32487.1"/>
    </source>
</evidence>
<evidence type="ECO:0000313" key="10">
    <source>
        <dbReference type="Proteomes" id="UP000054826"/>
    </source>
</evidence>
<gene>
    <name evidence="7" type="primary">NGB</name>
    <name evidence="7" type="ORF">T4A_3175</name>
    <name evidence="8" type="ORF">T4C_5783</name>
</gene>
<dbReference type="PANTHER" id="PTHR46458:SF5">
    <property type="entry name" value="GLOBIN FAMILY PROFILE DOMAIN-CONTAINING PROTEIN"/>
    <property type="match status" value="1"/>
</dbReference>
<evidence type="ECO:0000313" key="9">
    <source>
        <dbReference type="Proteomes" id="UP000054632"/>
    </source>
</evidence>
<keyword evidence="1 4" id="KW-0349">Heme</keyword>
<feature type="compositionally biased region" description="Polar residues" evidence="5">
    <location>
        <begin position="29"/>
        <end position="39"/>
    </location>
</feature>
<organism evidence="7 9">
    <name type="scientific">Trichinella pseudospiralis</name>
    <name type="common">Parasitic roundworm</name>
    <dbReference type="NCBI Taxonomy" id="6337"/>
    <lineage>
        <taxon>Eukaryota</taxon>
        <taxon>Metazoa</taxon>
        <taxon>Ecdysozoa</taxon>
        <taxon>Nematoda</taxon>
        <taxon>Enoplea</taxon>
        <taxon>Dorylaimia</taxon>
        <taxon>Trichinellida</taxon>
        <taxon>Trichinellidae</taxon>
        <taxon>Trichinella</taxon>
    </lineage>
</organism>
<dbReference type="InterPro" id="IPR000971">
    <property type="entry name" value="Globin"/>
</dbReference>
<dbReference type="GO" id="GO:0020037">
    <property type="term" value="F:heme binding"/>
    <property type="evidence" value="ECO:0007669"/>
    <property type="project" value="InterPro"/>
</dbReference>
<dbReference type="Pfam" id="PF00042">
    <property type="entry name" value="Globin"/>
    <property type="match status" value="1"/>
</dbReference>
<dbReference type="Gene3D" id="1.10.490.10">
    <property type="entry name" value="Globins"/>
    <property type="match status" value="1"/>
</dbReference>
<dbReference type="AlphaFoldDB" id="A0A0V1E528"/>
<dbReference type="InterPro" id="IPR009050">
    <property type="entry name" value="Globin-like_sf"/>
</dbReference>
<dbReference type="EMBL" id="JYDR01000100">
    <property type="protein sequence ID" value="KRY68953.1"/>
    <property type="molecule type" value="Genomic_DNA"/>
</dbReference>
<evidence type="ECO:0000256" key="2">
    <source>
        <dbReference type="ARBA" id="ARBA00022723"/>
    </source>
</evidence>
<protein>
    <submittedName>
        <fullName evidence="7">Neuroglobin</fullName>
    </submittedName>
</protein>
<evidence type="ECO:0000256" key="1">
    <source>
        <dbReference type="ARBA" id="ARBA00022617"/>
    </source>
</evidence>
<feature type="domain" description="Globin" evidence="6">
    <location>
        <begin position="75"/>
        <end position="195"/>
    </location>
</feature>
<keyword evidence="3" id="KW-0408">Iron</keyword>
<keyword evidence="4" id="KW-0813">Transport</keyword>
<evidence type="ECO:0000259" key="6">
    <source>
        <dbReference type="Pfam" id="PF00042"/>
    </source>
</evidence>
<dbReference type="SUPFAM" id="SSF46458">
    <property type="entry name" value="Globin-like"/>
    <property type="match status" value="1"/>
</dbReference>
<evidence type="ECO:0000256" key="5">
    <source>
        <dbReference type="SAM" id="MobiDB-lite"/>
    </source>
</evidence>
<comment type="caution">
    <text evidence="7">The sequence shown here is derived from an EMBL/GenBank/DDBJ whole genome shotgun (WGS) entry which is preliminary data.</text>
</comment>
<sequence>MKHLSNVSNNTPQMGCLSSKTDSSDQKSRATLTTDGQSTVPKLDSRLPFQQYRDFFQLKNYWKAVRRREDASKCLFFRFLTENAEFHPLYKKLSKVELTEEAAFNSNEFENIANQYLDVFDEAISAIESSPGDVSTAIDELMEVGRKHKAVPNMDASNFSKLESALLYMVQQILLDRFNEKCEDLFKKFFSFVVTNVTKGFNE</sequence>
<feature type="region of interest" description="Disordered" evidence="5">
    <location>
        <begin position="1"/>
        <end position="39"/>
    </location>
</feature>
<dbReference type="EMBL" id="JYDV01000110">
    <property type="protein sequence ID" value="KRZ32487.1"/>
    <property type="molecule type" value="Genomic_DNA"/>
</dbReference>
<proteinExistence type="inferred from homology"/>
<dbReference type="GO" id="GO:0046872">
    <property type="term" value="F:metal ion binding"/>
    <property type="evidence" value="ECO:0007669"/>
    <property type="project" value="UniProtKB-KW"/>
</dbReference>
<dbReference type="Proteomes" id="UP000054826">
    <property type="component" value="Unassembled WGS sequence"/>
</dbReference>
<evidence type="ECO:0000313" key="7">
    <source>
        <dbReference type="EMBL" id="KRY68953.1"/>
    </source>
</evidence>
<dbReference type="GO" id="GO:0019825">
    <property type="term" value="F:oxygen binding"/>
    <property type="evidence" value="ECO:0007669"/>
    <property type="project" value="InterPro"/>
</dbReference>
<evidence type="ECO:0000256" key="4">
    <source>
        <dbReference type="RuleBase" id="RU000356"/>
    </source>
</evidence>
<accession>A0A0V1E528</accession>
<name>A0A0V1E528_TRIPS</name>
<dbReference type="InterPro" id="IPR012292">
    <property type="entry name" value="Globin/Proto"/>
</dbReference>
<comment type="similarity">
    <text evidence="4">Belongs to the globin family.</text>
</comment>
<keyword evidence="2" id="KW-0479">Metal-binding</keyword>
<evidence type="ECO:0000256" key="3">
    <source>
        <dbReference type="ARBA" id="ARBA00023004"/>
    </source>
</evidence>
<feature type="compositionally biased region" description="Polar residues" evidence="5">
    <location>
        <begin position="1"/>
        <end position="21"/>
    </location>
</feature>
<dbReference type="Proteomes" id="UP000054632">
    <property type="component" value="Unassembled WGS sequence"/>
</dbReference>
<reference evidence="9 10" key="1">
    <citation type="submission" date="2015-01" db="EMBL/GenBank/DDBJ databases">
        <title>Evolution of Trichinella species and genotypes.</title>
        <authorList>
            <person name="Korhonen P.K."/>
            <person name="Edoardo P."/>
            <person name="Giuseppe L.R."/>
            <person name="Gasser R.B."/>
        </authorList>
    </citation>
    <scope>NUCLEOTIDE SEQUENCE [LARGE SCALE GENOMIC DNA]</scope>
    <source>
        <strain evidence="7">ISS13</strain>
        <strain evidence="8">ISS176</strain>
    </source>
</reference>
<dbReference type="GO" id="GO:0005344">
    <property type="term" value="F:oxygen carrier activity"/>
    <property type="evidence" value="ECO:0007669"/>
    <property type="project" value="UniProtKB-KW"/>
</dbReference>
<dbReference type="PANTHER" id="PTHR46458">
    <property type="entry name" value="BLR2807 PROTEIN"/>
    <property type="match status" value="1"/>
</dbReference>